<name>A0A646HEC5_9BACT</name>
<dbReference type="EMBL" id="VZBQ01000151">
    <property type="protein sequence ID" value="MQN91023.1"/>
    <property type="molecule type" value="Genomic_DNA"/>
</dbReference>
<dbReference type="RefSeq" id="WP_153112324.1">
    <property type="nucleotide sequence ID" value="NZ_VZAS01000004.1"/>
</dbReference>
<dbReference type="Proteomes" id="UP000420635">
    <property type="component" value="Unassembled WGS sequence"/>
</dbReference>
<dbReference type="InterPro" id="IPR000792">
    <property type="entry name" value="Tscrpt_reg_LuxR_C"/>
</dbReference>
<evidence type="ECO:0000313" key="2">
    <source>
        <dbReference type="Proteomes" id="UP000420635"/>
    </source>
</evidence>
<sequence length="182" mass="20965">MEKQVEFFVSPQGEVCFYGHDGKVLSYSIEHPEFINHMAELISRLYPEAYKYLADLYAKSKPNKLYCKFLITERFIRCNLGSNDTLSFDIDGTLLHLEKVDCPLRGICPRENIVCLPKLKTPFFPKELEVAKYFAQGYVAREIAEILGKSKNTVSAQLRKMTKRLGLQSTRDIIKVVHQLNL</sequence>
<protein>
    <submittedName>
        <fullName evidence="1">Helix-turn-helix transcriptional regulator</fullName>
    </submittedName>
</protein>
<comment type="caution">
    <text evidence="1">The sequence shown here is derived from an EMBL/GenBank/DDBJ whole genome shotgun (WGS) entry which is preliminary data.</text>
</comment>
<organism evidence="1 2">
    <name type="scientific">Segatella copri</name>
    <dbReference type="NCBI Taxonomy" id="165179"/>
    <lineage>
        <taxon>Bacteria</taxon>
        <taxon>Pseudomonadati</taxon>
        <taxon>Bacteroidota</taxon>
        <taxon>Bacteroidia</taxon>
        <taxon>Bacteroidales</taxon>
        <taxon>Prevotellaceae</taxon>
        <taxon>Segatella</taxon>
    </lineage>
</organism>
<dbReference type="GO" id="GO:0003677">
    <property type="term" value="F:DNA binding"/>
    <property type="evidence" value="ECO:0007669"/>
    <property type="project" value="InterPro"/>
</dbReference>
<dbReference type="GO" id="GO:0006355">
    <property type="term" value="P:regulation of DNA-templated transcription"/>
    <property type="evidence" value="ECO:0007669"/>
    <property type="project" value="InterPro"/>
</dbReference>
<proteinExistence type="predicted"/>
<dbReference type="CDD" id="cd06170">
    <property type="entry name" value="LuxR_C_like"/>
    <property type="match status" value="1"/>
</dbReference>
<gene>
    <name evidence="1" type="ORF">F7D59_14475</name>
</gene>
<dbReference type="SMART" id="SM00421">
    <property type="entry name" value="HTH_LUXR"/>
    <property type="match status" value="1"/>
</dbReference>
<dbReference type="SUPFAM" id="SSF46894">
    <property type="entry name" value="C-terminal effector domain of the bipartite response regulators"/>
    <property type="match status" value="1"/>
</dbReference>
<dbReference type="Gene3D" id="1.10.10.10">
    <property type="entry name" value="Winged helix-like DNA-binding domain superfamily/Winged helix DNA-binding domain"/>
    <property type="match status" value="1"/>
</dbReference>
<dbReference type="PROSITE" id="PS50043">
    <property type="entry name" value="HTH_LUXR_2"/>
    <property type="match status" value="1"/>
</dbReference>
<evidence type="ECO:0000313" key="1">
    <source>
        <dbReference type="EMBL" id="MQN91023.1"/>
    </source>
</evidence>
<dbReference type="InterPro" id="IPR016032">
    <property type="entry name" value="Sig_transdc_resp-reg_C-effctor"/>
</dbReference>
<dbReference type="Pfam" id="PF00196">
    <property type="entry name" value="GerE"/>
    <property type="match status" value="1"/>
</dbReference>
<reference evidence="2" key="1">
    <citation type="submission" date="2019-09" db="EMBL/GenBank/DDBJ databases">
        <title>Distinct polysaccharide growth profiles of human intestinal Prevotella copri isolates.</title>
        <authorList>
            <person name="Fehlner-Peach H."/>
            <person name="Magnabosco C."/>
            <person name="Raghavan V."/>
            <person name="Scher J.U."/>
            <person name="Tett A."/>
            <person name="Cox L.M."/>
            <person name="Gottsegen C."/>
            <person name="Watters A."/>
            <person name="Wiltshire- Gordon J.D."/>
            <person name="Segata N."/>
            <person name="Bonneau R."/>
            <person name="Littman D.R."/>
        </authorList>
    </citation>
    <scope>NUCLEOTIDE SEQUENCE [LARGE SCALE GENOMIC DNA]</scope>
    <source>
        <strain evidence="2">iP54</strain>
    </source>
</reference>
<dbReference type="AlphaFoldDB" id="A0A646HEC5"/>
<dbReference type="InterPro" id="IPR036388">
    <property type="entry name" value="WH-like_DNA-bd_sf"/>
</dbReference>
<accession>A0A646HEC5</accession>